<dbReference type="Pfam" id="PF20434">
    <property type="entry name" value="BD-FAE"/>
    <property type="match status" value="1"/>
</dbReference>
<proteinExistence type="inferred from homology"/>
<sequence>MRYTTLLLVTFLITGRLHSQEFKTYAYKDTLKLDVFTPAGLAEGALLPVMVLFHGGGWVKGTRPVMYPECRYFVKRGFVTVTASYRLLSPGQEDKSICIEDAVSAIQWVKQHARELHVDTTKLVLGGSSAGGHLATMAGLTLPGVKALLLLNPAYRAADPPAVLPFDKVTVTTPPAIQFFGTGDSSWKPGGDRFRAVLDSAGVRNEYWTAEGGAHTFYRAAEWQAETMYRMDVFLVSLGILQGPIPTSPVPALRMK</sequence>
<protein>
    <submittedName>
        <fullName evidence="4">Alpha/beta hydrolase</fullName>
    </submittedName>
</protein>
<comment type="similarity">
    <text evidence="1">Belongs to the 'GDXG' lipolytic enzyme family.</text>
</comment>
<evidence type="ECO:0000256" key="2">
    <source>
        <dbReference type="ARBA" id="ARBA00022801"/>
    </source>
</evidence>
<dbReference type="RefSeq" id="WP_264283148.1">
    <property type="nucleotide sequence ID" value="NZ_CP107006.1"/>
</dbReference>
<keyword evidence="2 4" id="KW-0378">Hydrolase</keyword>
<evidence type="ECO:0000259" key="3">
    <source>
        <dbReference type="Pfam" id="PF20434"/>
    </source>
</evidence>
<evidence type="ECO:0000256" key="1">
    <source>
        <dbReference type="ARBA" id="ARBA00010515"/>
    </source>
</evidence>
<dbReference type="GO" id="GO:0016787">
    <property type="term" value="F:hydrolase activity"/>
    <property type="evidence" value="ECO:0007669"/>
    <property type="project" value="UniProtKB-KW"/>
</dbReference>
<keyword evidence="5" id="KW-1185">Reference proteome</keyword>
<dbReference type="SUPFAM" id="SSF53474">
    <property type="entry name" value="alpha/beta-Hydrolases"/>
    <property type="match status" value="1"/>
</dbReference>
<reference evidence="4" key="1">
    <citation type="submission" date="2022-10" db="EMBL/GenBank/DDBJ databases">
        <title>Chitinophaga sp. nov., isolated from soil.</title>
        <authorList>
            <person name="Jeon C.O."/>
        </authorList>
    </citation>
    <scope>NUCLEOTIDE SEQUENCE</scope>
    <source>
        <strain evidence="4">R8</strain>
    </source>
</reference>
<dbReference type="InterPro" id="IPR029058">
    <property type="entry name" value="AB_hydrolase_fold"/>
</dbReference>
<dbReference type="Proteomes" id="UP001162741">
    <property type="component" value="Chromosome"/>
</dbReference>
<organism evidence="4 5">
    <name type="scientific">Chitinophaga horti</name>
    <dbReference type="NCBI Taxonomy" id="2920382"/>
    <lineage>
        <taxon>Bacteria</taxon>
        <taxon>Pseudomonadati</taxon>
        <taxon>Bacteroidota</taxon>
        <taxon>Chitinophagia</taxon>
        <taxon>Chitinophagales</taxon>
        <taxon>Chitinophagaceae</taxon>
        <taxon>Chitinophaga</taxon>
    </lineage>
</organism>
<dbReference type="InterPro" id="IPR049492">
    <property type="entry name" value="BD-FAE-like_dom"/>
</dbReference>
<name>A0ABY6JA23_9BACT</name>
<evidence type="ECO:0000313" key="4">
    <source>
        <dbReference type="EMBL" id="UYQ95407.1"/>
    </source>
</evidence>
<dbReference type="EMBL" id="CP107006">
    <property type="protein sequence ID" value="UYQ95407.1"/>
    <property type="molecule type" value="Genomic_DNA"/>
</dbReference>
<dbReference type="PANTHER" id="PTHR48081">
    <property type="entry name" value="AB HYDROLASE SUPERFAMILY PROTEIN C4A8.06C"/>
    <property type="match status" value="1"/>
</dbReference>
<evidence type="ECO:0000313" key="5">
    <source>
        <dbReference type="Proteomes" id="UP001162741"/>
    </source>
</evidence>
<gene>
    <name evidence="4" type="ORF">MKQ68_09885</name>
</gene>
<feature type="domain" description="BD-FAE-like" evidence="3">
    <location>
        <begin position="33"/>
        <end position="141"/>
    </location>
</feature>
<dbReference type="InterPro" id="IPR050300">
    <property type="entry name" value="GDXG_lipolytic_enzyme"/>
</dbReference>
<dbReference type="PANTHER" id="PTHR48081:SF30">
    <property type="entry name" value="ACETYL-HYDROLASE LIPR-RELATED"/>
    <property type="match status" value="1"/>
</dbReference>
<accession>A0ABY6JA23</accession>
<dbReference type="Gene3D" id="3.40.50.1820">
    <property type="entry name" value="alpha/beta hydrolase"/>
    <property type="match status" value="1"/>
</dbReference>